<evidence type="ECO:0000313" key="2">
    <source>
        <dbReference type="Proteomes" id="UP001465976"/>
    </source>
</evidence>
<gene>
    <name evidence="1" type="ORF">V5O48_005380</name>
</gene>
<name>A0ABR3FN46_9AGAR</name>
<evidence type="ECO:0000313" key="1">
    <source>
        <dbReference type="EMBL" id="KAL0576587.1"/>
    </source>
</evidence>
<comment type="caution">
    <text evidence="1">The sequence shown here is derived from an EMBL/GenBank/DDBJ whole genome shotgun (WGS) entry which is preliminary data.</text>
</comment>
<proteinExistence type="predicted"/>
<keyword evidence="2" id="KW-1185">Reference proteome</keyword>
<reference evidence="1 2" key="1">
    <citation type="submission" date="2024-02" db="EMBL/GenBank/DDBJ databases">
        <title>A draft genome for the cacao thread blight pathogen Marasmius crinis-equi.</title>
        <authorList>
            <person name="Cohen S.P."/>
            <person name="Baruah I.K."/>
            <person name="Amoako-Attah I."/>
            <person name="Bukari Y."/>
            <person name="Meinhardt L.W."/>
            <person name="Bailey B.A."/>
        </authorList>
    </citation>
    <scope>NUCLEOTIDE SEQUENCE [LARGE SCALE GENOMIC DNA]</scope>
    <source>
        <strain evidence="1 2">GH-76</strain>
    </source>
</reference>
<accession>A0ABR3FN46</accession>
<dbReference type="Proteomes" id="UP001465976">
    <property type="component" value="Unassembled WGS sequence"/>
</dbReference>
<protein>
    <submittedName>
        <fullName evidence="1">Uncharacterized protein</fullName>
    </submittedName>
</protein>
<sequence>MSLNPAEIPGNADMEIKEVLAKVLTSSQVRNKTFAGKTVASKLRISDISVGKMKEEPTREEGRVVFTLTVDEGAEEQLSRN</sequence>
<dbReference type="EMBL" id="JBAHYK010000213">
    <property type="protein sequence ID" value="KAL0576587.1"/>
    <property type="molecule type" value="Genomic_DNA"/>
</dbReference>
<organism evidence="1 2">
    <name type="scientific">Marasmius crinis-equi</name>
    <dbReference type="NCBI Taxonomy" id="585013"/>
    <lineage>
        <taxon>Eukaryota</taxon>
        <taxon>Fungi</taxon>
        <taxon>Dikarya</taxon>
        <taxon>Basidiomycota</taxon>
        <taxon>Agaricomycotina</taxon>
        <taxon>Agaricomycetes</taxon>
        <taxon>Agaricomycetidae</taxon>
        <taxon>Agaricales</taxon>
        <taxon>Marasmiineae</taxon>
        <taxon>Marasmiaceae</taxon>
        <taxon>Marasmius</taxon>
    </lineage>
</organism>